<gene>
    <name evidence="8" type="ORF">LARV_00841</name>
</gene>
<dbReference type="InterPro" id="IPR036702">
    <property type="entry name" value="ComB-like_sf"/>
</dbReference>
<dbReference type="Pfam" id="PF04029">
    <property type="entry name" value="2-ph_phosp"/>
    <property type="match status" value="1"/>
</dbReference>
<accession>A0A0S7BGX1</accession>
<keyword evidence="9" id="KW-1185">Reference proteome</keyword>
<dbReference type="RefSeq" id="WP_075072458.1">
    <property type="nucleotide sequence ID" value="NZ_DF967972.1"/>
</dbReference>
<evidence type="ECO:0000256" key="3">
    <source>
        <dbReference type="ARBA" id="ARBA00012953"/>
    </source>
</evidence>
<comment type="similarity">
    <text evidence="2">Belongs to the ComB family.</text>
</comment>
<evidence type="ECO:0000256" key="4">
    <source>
        <dbReference type="ARBA" id="ARBA00021948"/>
    </source>
</evidence>
<keyword evidence="5 8" id="KW-0378">Hydrolase</keyword>
<dbReference type="GO" id="GO:0050545">
    <property type="term" value="F:sulfopyruvate decarboxylase activity"/>
    <property type="evidence" value="ECO:0007669"/>
    <property type="project" value="TreeGrafter"/>
</dbReference>
<evidence type="ECO:0000256" key="6">
    <source>
        <dbReference type="ARBA" id="ARBA00022842"/>
    </source>
</evidence>
<dbReference type="PANTHER" id="PTHR37311:SF1">
    <property type="entry name" value="2-PHOSPHOSULFOLACTATE PHOSPHATASE-RELATED"/>
    <property type="match status" value="1"/>
</dbReference>
<dbReference type="Gene3D" id="3.90.1560.10">
    <property type="entry name" value="ComB-like"/>
    <property type="match status" value="1"/>
</dbReference>
<dbReference type="InterPro" id="IPR005238">
    <property type="entry name" value="ComB-like"/>
</dbReference>
<keyword evidence="6" id="KW-0460">Magnesium</keyword>
<comment type="catalytic activity">
    <reaction evidence="7">
        <text>(2R)-O-phospho-3-sulfolactate + H2O = (2R)-3-sulfolactate + phosphate</text>
        <dbReference type="Rhea" id="RHEA:23416"/>
        <dbReference type="ChEBI" id="CHEBI:15377"/>
        <dbReference type="ChEBI" id="CHEBI:15597"/>
        <dbReference type="ChEBI" id="CHEBI:43474"/>
        <dbReference type="ChEBI" id="CHEBI:58738"/>
        <dbReference type="EC" id="3.1.3.71"/>
    </reaction>
</comment>
<dbReference type="EC" id="3.1.3.71" evidence="3"/>
<evidence type="ECO:0000313" key="9">
    <source>
        <dbReference type="Proteomes" id="UP000055060"/>
    </source>
</evidence>
<sequence length="226" mass="23869">MKIDIGSLEGCAAADGVVVVIDVLRAFSTAAFALAAGAARLILVSSVEEALDLRSRIPDSLAMGEVGGMRAPGFDLGNSPAEVLSRDLRGRTLIHRTSAGTQGVVRAERATHLFGASFVCAAATARAVLALEPQRVTLVASGLSPDDPAEEDVACAEYLTLLLKGRRPDPQRYLQRVSSSQNADKFLDPAQPEFSSADLALCTQLDRFDFAMPVRRVGSLLELTGS</sequence>
<comment type="cofactor">
    <cofactor evidence="1">
        <name>Mg(2+)</name>
        <dbReference type="ChEBI" id="CHEBI:18420"/>
    </cofactor>
</comment>
<proteinExistence type="inferred from homology"/>
<dbReference type="Proteomes" id="UP000055060">
    <property type="component" value="Unassembled WGS sequence"/>
</dbReference>
<organism evidence="8">
    <name type="scientific">Longilinea arvoryzae</name>
    <dbReference type="NCBI Taxonomy" id="360412"/>
    <lineage>
        <taxon>Bacteria</taxon>
        <taxon>Bacillati</taxon>
        <taxon>Chloroflexota</taxon>
        <taxon>Anaerolineae</taxon>
        <taxon>Anaerolineales</taxon>
        <taxon>Anaerolineaceae</taxon>
        <taxon>Longilinea</taxon>
    </lineage>
</organism>
<dbReference type="GO" id="GO:0050532">
    <property type="term" value="F:2-phosphosulfolactate phosphatase activity"/>
    <property type="evidence" value="ECO:0007669"/>
    <property type="project" value="UniProtKB-EC"/>
</dbReference>
<evidence type="ECO:0000256" key="7">
    <source>
        <dbReference type="ARBA" id="ARBA00033711"/>
    </source>
</evidence>
<evidence type="ECO:0000256" key="5">
    <source>
        <dbReference type="ARBA" id="ARBA00022801"/>
    </source>
</evidence>
<dbReference type="STRING" id="360412.LARV_00841"/>
<evidence type="ECO:0000313" key="8">
    <source>
        <dbReference type="EMBL" id="GAP13099.1"/>
    </source>
</evidence>
<evidence type="ECO:0000256" key="2">
    <source>
        <dbReference type="ARBA" id="ARBA00009997"/>
    </source>
</evidence>
<evidence type="ECO:0000256" key="1">
    <source>
        <dbReference type="ARBA" id="ARBA00001946"/>
    </source>
</evidence>
<dbReference type="EMBL" id="DF967972">
    <property type="protein sequence ID" value="GAP13099.1"/>
    <property type="molecule type" value="Genomic_DNA"/>
</dbReference>
<dbReference type="PANTHER" id="PTHR37311">
    <property type="entry name" value="2-PHOSPHOSULFOLACTATE PHOSPHATASE-RELATED"/>
    <property type="match status" value="1"/>
</dbReference>
<name>A0A0S7BGX1_9CHLR</name>
<protein>
    <recommendedName>
        <fullName evidence="4">Probable 2-phosphosulfolactate phosphatase</fullName>
        <ecNumber evidence="3">3.1.3.71</ecNumber>
    </recommendedName>
</protein>
<dbReference type="SUPFAM" id="SSF142823">
    <property type="entry name" value="ComB-like"/>
    <property type="match status" value="1"/>
</dbReference>
<reference evidence="8" key="1">
    <citation type="submission" date="2015-07" db="EMBL/GenBank/DDBJ databases">
        <title>Draft Genome Sequences of Anaerolinea thermolimosa IMO-1, Bellilinea caldifistulae GOMI-1, Leptolinea tardivitalis YMTK-2, Levilinea saccharolytica KIBI-1,Longilinea arvoryzae KOME-1, Previously Described as Members of the Anaerolineaceae (Chloroflexi).</title>
        <authorList>
            <person name="Sekiguchi Y."/>
            <person name="Ohashi A."/>
            <person name="Matsuura N."/>
            <person name="Tourlousse M.D."/>
        </authorList>
    </citation>
    <scope>NUCLEOTIDE SEQUENCE [LARGE SCALE GENOMIC DNA]</scope>
    <source>
        <strain evidence="8">KOME-1</strain>
    </source>
</reference>
<dbReference type="GO" id="GO:0000287">
    <property type="term" value="F:magnesium ion binding"/>
    <property type="evidence" value="ECO:0007669"/>
    <property type="project" value="InterPro"/>
</dbReference>
<dbReference type="AlphaFoldDB" id="A0A0S7BGX1"/>